<organism evidence="2 3">
    <name type="scientific">Vigna unguiculata</name>
    <name type="common">Cowpea</name>
    <dbReference type="NCBI Taxonomy" id="3917"/>
    <lineage>
        <taxon>Eukaryota</taxon>
        <taxon>Viridiplantae</taxon>
        <taxon>Streptophyta</taxon>
        <taxon>Embryophyta</taxon>
        <taxon>Tracheophyta</taxon>
        <taxon>Spermatophyta</taxon>
        <taxon>Magnoliopsida</taxon>
        <taxon>eudicotyledons</taxon>
        <taxon>Gunneridae</taxon>
        <taxon>Pentapetalae</taxon>
        <taxon>rosids</taxon>
        <taxon>fabids</taxon>
        <taxon>Fabales</taxon>
        <taxon>Fabaceae</taxon>
        <taxon>Papilionoideae</taxon>
        <taxon>50 kb inversion clade</taxon>
        <taxon>NPAAA clade</taxon>
        <taxon>indigoferoid/millettioid clade</taxon>
        <taxon>Phaseoleae</taxon>
        <taxon>Vigna</taxon>
    </lineage>
</organism>
<dbReference type="Gene3D" id="3.30.530.20">
    <property type="match status" value="1"/>
</dbReference>
<accession>A0A4D6L5R2</accession>
<evidence type="ECO:0000313" key="3">
    <source>
        <dbReference type="Proteomes" id="UP000501690"/>
    </source>
</evidence>
<name>A0A4D6L5R2_VIGUN</name>
<dbReference type="GO" id="GO:0003677">
    <property type="term" value="F:DNA binding"/>
    <property type="evidence" value="ECO:0007669"/>
    <property type="project" value="UniProtKB-KW"/>
</dbReference>
<dbReference type="InterPro" id="IPR023393">
    <property type="entry name" value="START-like_dom_sf"/>
</dbReference>
<dbReference type="PANTHER" id="PTHR45654">
    <property type="entry name" value="HOMEOBOX-LEUCINE ZIPPER PROTEIN MERISTEM L1"/>
    <property type="match status" value="1"/>
</dbReference>
<dbReference type="AlphaFoldDB" id="A0A4D6L5R2"/>
<dbReference type="EMBL" id="CP039346">
    <property type="protein sequence ID" value="QCD83774.1"/>
    <property type="molecule type" value="Genomic_DNA"/>
</dbReference>
<dbReference type="InterPro" id="IPR042160">
    <property type="entry name" value="HD-Zip_IV"/>
</dbReference>
<dbReference type="Pfam" id="PF01852">
    <property type="entry name" value="START"/>
    <property type="match status" value="1"/>
</dbReference>
<dbReference type="SUPFAM" id="SSF55961">
    <property type="entry name" value="Bet v1-like"/>
    <property type="match status" value="1"/>
</dbReference>
<keyword evidence="3" id="KW-1185">Reference proteome</keyword>
<dbReference type="PANTHER" id="PTHR45654:SF9">
    <property type="entry name" value="HOMEOBOX-LEUCINE ZIPPER PROTEIN HDG10-RELATED"/>
    <property type="match status" value="1"/>
</dbReference>
<reference evidence="2 3" key="1">
    <citation type="submission" date="2019-04" db="EMBL/GenBank/DDBJ databases">
        <title>An improved genome assembly and genetic linkage map for asparagus bean, Vigna unguiculata ssp. sesquipedialis.</title>
        <authorList>
            <person name="Xia Q."/>
            <person name="Zhang R."/>
            <person name="Dong Y."/>
        </authorList>
    </citation>
    <scope>NUCLEOTIDE SEQUENCE [LARGE SCALE GENOMIC DNA]</scope>
    <source>
        <tissue evidence="2">Leaf</tissue>
    </source>
</reference>
<dbReference type="GO" id="GO:0008289">
    <property type="term" value="F:lipid binding"/>
    <property type="evidence" value="ECO:0007669"/>
    <property type="project" value="InterPro"/>
</dbReference>
<dbReference type="Proteomes" id="UP000501690">
    <property type="component" value="Linkage Group LG2"/>
</dbReference>
<evidence type="ECO:0000313" key="2">
    <source>
        <dbReference type="EMBL" id="QCD83774.1"/>
    </source>
</evidence>
<sequence>MWVGMFRECPDEAFSEIHSQNQLIQGHHQAINNPAPHLQDNRPIDLDQELDAVIQILNNDIVFKSIANETTDLESALTKQIANNAVEELKKLCTTDEPFWLKDVNEGKFIFQHDSYQRILDKRYCLTGPNARVECSRDSRLVNMNVEQLVDMFLDTGKWSDLFPTIVKKAQTLSSLSRDRNGALMLISAEMHIVSPSVPTPEFLLVRCCRQFEDGAWVIGDVSINSSKYKTSVHTCLWRRPSGCLIREINQGFCWVCWVEHVEVDKKIENSIEDLADAMSQTNYGAERWLSALERMSFRFV</sequence>
<keyword evidence="2" id="KW-0238">DNA-binding</keyword>
<protein>
    <submittedName>
        <fullName evidence="2">Homeobox-leucine zipper protein</fullName>
    </submittedName>
</protein>
<feature type="domain" description="START" evidence="1">
    <location>
        <begin position="71"/>
        <end position="301"/>
    </location>
</feature>
<gene>
    <name evidence="2" type="ORF">DEO72_LG2g4121</name>
</gene>
<dbReference type="PROSITE" id="PS50848">
    <property type="entry name" value="START"/>
    <property type="match status" value="1"/>
</dbReference>
<proteinExistence type="predicted"/>
<evidence type="ECO:0000259" key="1">
    <source>
        <dbReference type="PROSITE" id="PS50848"/>
    </source>
</evidence>
<keyword evidence="2" id="KW-0371">Homeobox</keyword>
<dbReference type="SMART" id="SM00234">
    <property type="entry name" value="START"/>
    <property type="match status" value="1"/>
</dbReference>
<dbReference type="InterPro" id="IPR002913">
    <property type="entry name" value="START_lipid-bd_dom"/>
</dbReference>